<dbReference type="EMBL" id="CAJJDM010000058">
    <property type="protein sequence ID" value="CAD8076689.1"/>
    <property type="molecule type" value="Genomic_DNA"/>
</dbReference>
<keyword evidence="2" id="KW-1185">Reference proteome</keyword>
<proteinExistence type="predicted"/>
<dbReference type="AlphaFoldDB" id="A0A8S1MA87"/>
<organism evidence="1 2">
    <name type="scientific">Paramecium primaurelia</name>
    <dbReference type="NCBI Taxonomy" id="5886"/>
    <lineage>
        <taxon>Eukaryota</taxon>
        <taxon>Sar</taxon>
        <taxon>Alveolata</taxon>
        <taxon>Ciliophora</taxon>
        <taxon>Intramacronucleata</taxon>
        <taxon>Oligohymenophorea</taxon>
        <taxon>Peniculida</taxon>
        <taxon>Parameciidae</taxon>
        <taxon>Paramecium</taxon>
    </lineage>
</organism>
<sequence>MNQQVQTKAASQLQFIVPQKAQLIFDVNQAYQAYSLPKIQYRQQLPELPDIPSKSIKQFDEKQEQTKIKNDNQIFKEWNVNYQEDILKRLANNKQLKAQQNTDLLDNLRSISKQPPKKKTRMHKTKFKIVKNEKNHPIVEQTMCQYISQNIQTQVPGSANNQDYDASAPFFIPTLEFAEQLNEEKQTFKKKYGFDDVTLRKNKLILEEVILLRLQKKEKIRQKNQIISQVKKDNDIDQQLKNKINIQY</sequence>
<reference evidence="1" key="1">
    <citation type="submission" date="2021-01" db="EMBL/GenBank/DDBJ databases">
        <authorList>
            <consortium name="Genoscope - CEA"/>
            <person name="William W."/>
        </authorList>
    </citation>
    <scope>NUCLEOTIDE SEQUENCE</scope>
</reference>
<dbReference type="Proteomes" id="UP000688137">
    <property type="component" value="Unassembled WGS sequence"/>
</dbReference>
<name>A0A8S1MA87_PARPR</name>
<gene>
    <name evidence="1" type="ORF">PPRIM_AZ9-3.1.T0570007</name>
</gene>
<protein>
    <submittedName>
        <fullName evidence="1">Uncharacterized protein</fullName>
    </submittedName>
</protein>
<evidence type="ECO:0000313" key="1">
    <source>
        <dbReference type="EMBL" id="CAD8076689.1"/>
    </source>
</evidence>
<dbReference type="OMA" id="NQIFKEW"/>
<comment type="caution">
    <text evidence="1">The sequence shown here is derived from an EMBL/GenBank/DDBJ whole genome shotgun (WGS) entry which is preliminary data.</text>
</comment>
<evidence type="ECO:0000313" key="2">
    <source>
        <dbReference type="Proteomes" id="UP000688137"/>
    </source>
</evidence>
<accession>A0A8S1MA87</accession>